<comment type="subcellular location">
    <subcellularLocation>
        <location evidence="8">Cell outer membrane</location>
        <topology evidence="8">Peripheral membrane protein</topology>
    </subcellularLocation>
    <text evidence="8">Attached to the inner leaflet of the outer membrane.</text>
</comment>
<dbReference type="GO" id="GO:0009253">
    <property type="term" value="P:peptidoglycan catabolic process"/>
    <property type="evidence" value="ECO:0007669"/>
    <property type="project" value="TreeGrafter"/>
</dbReference>
<evidence type="ECO:0000256" key="6">
    <source>
        <dbReference type="ARBA" id="ARBA00023239"/>
    </source>
</evidence>
<dbReference type="PROSITE" id="PS00922">
    <property type="entry name" value="TRANSGLYCOSYLASE"/>
    <property type="match status" value="1"/>
</dbReference>
<dbReference type="RefSeq" id="WP_134083266.1">
    <property type="nucleotide sequence ID" value="NZ_SOQX01000003.1"/>
</dbReference>
<evidence type="ECO:0000256" key="7">
    <source>
        <dbReference type="ARBA" id="ARBA00023316"/>
    </source>
</evidence>
<dbReference type="GO" id="GO:0008933">
    <property type="term" value="F:peptidoglycan lytic transglycosylase activity"/>
    <property type="evidence" value="ECO:0007669"/>
    <property type="project" value="UniProtKB-UniRule"/>
</dbReference>
<dbReference type="Pfam" id="PF01464">
    <property type="entry name" value="SLT"/>
    <property type="match status" value="1"/>
</dbReference>
<dbReference type="PANTHER" id="PTHR35936:SF32">
    <property type="entry name" value="MEMBRANE-BOUND LYTIC MUREIN TRANSGLYCOSYLASE F"/>
    <property type="match status" value="1"/>
</dbReference>
<reference evidence="10 11" key="1">
    <citation type="submission" date="2019-03" db="EMBL/GenBank/DDBJ databases">
        <title>Genomic Encyclopedia of Type Strains, Phase IV (KMG-IV): sequencing the most valuable type-strain genomes for metagenomic binning, comparative biology and taxonomic classification.</title>
        <authorList>
            <person name="Goeker M."/>
        </authorList>
    </citation>
    <scope>NUCLEOTIDE SEQUENCE [LARGE SCALE GENOMIC DNA]</scope>
    <source>
        <strain evidence="10 11">DSM 16326</strain>
    </source>
</reference>
<comment type="similarity">
    <text evidence="8">In the C-terminal section; belongs to the transglycosylase Slt family.</text>
</comment>
<dbReference type="CDD" id="cd13403">
    <property type="entry name" value="MLTF-like"/>
    <property type="match status" value="1"/>
</dbReference>
<dbReference type="OrthoDB" id="9815002at2"/>
<keyword evidence="5 8" id="KW-0998">Cell outer membrane</keyword>
<comment type="function">
    <text evidence="8">Murein-degrading enzyme that degrades murein glycan strands and insoluble, high-molecular weight murein sacculi, with the concomitant formation of a 1,6-anhydromuramoyl product. Lytic transglycosylases (LTs) play an integral role in the metabolism of the peptidoglycan (PG) sacculus. Their lytic action creates space within the PG sacculus to allow for its expansion as well as for the insertion of various structures such as secretion systems and flagella.</text>
</comment>
<comment type="similarity">
    <text evidence="8">In the N-terminal section; belongs to the bacterial solute-binding protein 3 family.</text>
</comment>
<dbReference type="HAMAP" id="MF_02016">
    <property type="entry name" value="MltF"/>
    <property type="match status" value="1"/>
</dbReference>
<feature type="domain" description="Solute-binding protein family 3/N-terminal" evidence="9">
    <location>
        <begin position="39"/>
        <end position="264"/>
    </location>
</feature>
<dbReference type="SUPFAM" id="SSF53955">
    <property type="entry name" value="Lysozyme-like"/>
    <property type="match status" value="1"/>
</dbReference>
<evidence type="ECO:0000256" key="2">
    <source>
        <dbReference type="ARBA" id="ARBA00010333"/>
    </source>
</evidence>
<evidence type="ECO:0000313" key="10">
    <source>
        <dbReference type="EMBL" id="TDY01770.1"/>
    </source>
</evidence>
<feature type="region of interest" description="LT domain" evidence="8">
    <location>
        <begin position="265"/>
        <end position="473"/>
    </location>
</feature>
<dbReference type="InterPro" id="IPR023703">
    <property type="entry name" value="MltF"/>
</dbReference>
<keyword evidence="4 8" id="KW-0472">Membrane</keyword>
<sequence precursor="true">MQRRVITAVLGAATLGGLVALNACTPQHSALEQVLNSGELRVYTRHAPTTFYQSPEGPAGLEYELARSFADQLGVRLKLVVADNLDEIFAGLRKGRADLAAAGLTVTEQRRQYIRFAPAYQSITQQLIYRKDSTPRPRNPDELGQGHIEVVANSSHAEQLRRLQESHADLQWHENANTDTTELMTLVAENIVDYTVADSNEMAVNRRYFPELRVAFDLSEPQELAWAMPQSEDTSLYKEVEHFFEQLRGSGELAHLIKQHYEHVRNYNYFSTPVFMHHVRSRMPEYRRLFKTAASETGLDWRLLAAVAYQESHWDPLAVSPTGVRGLMMLTNGTAGQLGVLDRTDPEESVRGGARYLQGLYKRFDDIPEEDRMWFSLAAYNVGFGHVRDIQKITRERGGNPEKWTDVKDNLPLLTQPKWYRQTRYGYARGNEPVKYVDNIRSYYDILRWHKRQDSPAPGNRSNSILVYSSPVL</sequence>
<comment type="similarity">
    <text evidence="2">Belongs to the bacterial solute-binding protein 3 family.</text>
</comment>
<keyword evidence="6 8" id="KW-0456">Lyase</keyword>
<protein>
    <recommendedName>
        <fullName evidence="8">Membrane-bound lytic murein transglycosylase F</fullName>
        <ecNumber evidence="8">4.2.2.n1</ecNumber>
    </recommendedName>
    <alternativeName>
        <fullName evidence="8">Murein lyase F</fullName>
    </alternativeName>
</protein>
<evidence type="ECO:0000256" key="4">
    <source>
        <dbReference type="ARBA" id="ARBA00023136"/>
    </source>
</evidence>
<keyword evidence="7 8" id="KW-0961">Cell wall biogenesis/degradation</keyword>
<evidence type="ECO:0000256" key="8">
    <source>
        <dbReference type="HAMAP-Rule" id="MF_02016"/>
    </source>
</evidence>
<dbReference type="Proteomes" id="UP000294914">
    <property type="component" value="Unassembled WGS sequence"/>
</dbReference>
<dbReference type="AlphaFoldDB" id="A0A4R8IR63"/>
<comment type="catalytic activity">
    <reaction evidence="8">
        <text>Exolytic cleavage of the (1-&gt;4)-beta-glycosidic linkage between N-acetylmuramic acid (MurNAc) and N-acetylglucosamine (GlcNAc) residues in peptidoglycan, from either the reducing or the non-reducing ends of the peptidoglycan chains, with concomitant formation of a 1,6-anhydrobond in the MurNAc residue.</text>
        <dbReference type="EC" id="4.2.2.n1"/>
    </reaction>
</comment>
<keyword evidence="3 8" id="KW-0732">Signal</keyword>
<feature type="chain" id="PRO_5021057926" description="Membrane-bound lytic murein transglycosylase F" evidence="8">
    <location>
        <begin position="23"/>
        <end position="473"/>
    </location>
</feature>
<dbReference type="SMART" id="SM00062">
    <property type="entry name" value="PBPb"/>
    <property type="match status" value="1"/>
</dbReference>
<gene>
    <name evidence="8" type="primary">mltF</name>
    <name evidence="10" type="ORF">EDC23_1662</name>
</gene>
<feature type="active site" evidence="8">
    <location>
        <position position="311"/>
    </location>
</feature>
<evidence type="ECO:0000256" key="5">
    <source>
        <dbReference type="ARBA" id="ARBA00023237"/>
    </source>
</evidence>
<keyword evidence="11" id="KW-1185">Reference proteome</keyword>
<dbReference type="SUPFAM" id="SSF53850">
    <property type="entry name" value="Periplasmic binding protein-like II"/>
    <property type="match status" value="1"/>
</dbReference>
<comment type="caution">
    <text evidence="8">Lacks conserved residue(s) required for the propagation of feature annotation.</text>
</comment>
<dbReference type="Pfam" id="PF00497">
    <property type="entry name" value="SBP_bac_3"/>
    <property type="match status" value="1"/>
</dbReference>
<evidence type="ECO:0000259" key="9">
    <source>
        <dbReference type="SMART" id="SM00062"/>
    </source>
</evidence>
<dbReference type="Gene3D" id="3.40.190.10">
    <property type="entry name" value="Periplasmic binding protein-like II"/>
    <property type="match status" value="2"/>
</dbReference>
<dbReference type="InterPro" id="IPR000189">
    <property type="entry name" value="Transglyc_AS"/>
</dbReference>
<dbReference type="NCBIfam" id="NF008112">
    <property type="entry name" value="PRK10859.1"/>
    <property type="match status" value="1"/>
</dbReference>
<dbReference type="EC" id="4.2.2.n1" evidence="8"/>
<dbReference type="InterPro" id="IPR008258">
    <property type="entry name" value="Transglycosylase_SLT_dom_1"/>
</dbReference>
<dbReference type="Gene3D" id="1.10.530.10">
    <property type="match status" value="1"/>
</dbReference>
<dbReference type="InterPro" id="IPR001638">
    <property type="entry name" value="Solute-binding_3/MltF_N"/>
</dbReference>
<evidence type="ECO:0000256" key="3">
    <source>
        <dbReference type="ARBA" id="ARBA00022729"/>
    </source>
</evidence>
<dbReference type="PANTHER" id="PTHR35936">
    <property type="entry name" value="MEMBRANE-BOUND LYTIC MUREIN TRANSGLYCOSYLASE F"/>
    <property type="match status" value="1"/>
</dbReference>
<organism evidence="10 11">
    <name type="scientific">Thiohalophilus thiocyanatoxydans</name>
    <dbReference type="NCBI Taxonomy" id="381308"/>
    <lineage>
        <taxon>Bacteria</taxon>
        <taxon>Pseudomonadati</taxon>
        <taxon>Pseudomonadota</taxon>
        <taxon>Gammaproteobacteria</taxon>
        <taxon>Thiohalomonadales</taxon>
        <taxon>Thiohalophilaceae</taxon>
        <taxon>Thiohalophilus</taxon>
    </lineage>
</organism>
<dbReference type="InterPro" id="IPR023346">
    <property type="entry name" value="Lysozyme-like_dom_sf"/>
</dbReference>
<dbReference type="EMBL" id="SOQX01000003">
    <property type="protein sequence ID" value="TDY01770.1"/>
    <property type="molecule type" value="Genomic_DNA"/>
</dbReference>
<comment type="caution">
    <text evidence="10">The sequence shown here is derived from an EMBL/GenBank/DDBJ whole genome shotgun (WGS) entry which is preliminary data.</text>
</comment>
<feature type="signal peptide" evidence="8">
    <location>
        <begin position="1"/>
        <end position="22"/>
    </location>
</feature>
<comment type="domain">
    <text evidence="8">The N-terminal domain does not have lytic activity and probably modulates enzymatic activity. The C-terminal domain is the catalytic active domain.</text>
</comment>
<dbReference type="GO" id="GO:0009279">
    <property type="term" value="C:cell outer membrane"/>
    <property type="evidence" value="ECO:0007669"/>
    <property type="project" value="UniProtKB-SubCell"/>
</dbReference>
<proteinExistence type="inferred from homology"/>
<dbReference type="GO" id="GO:0071555">
    <property type="term" value="P:cell wall organization"/>
    <property type="evidence" value="ECO:0007669"/>
    <property type="project" value="UniProtKB-KW"/>
</dbReference>
<dbReference type="GO" id="GO:0016998">
    <property type="term" value="P:cell wall macromolecule catabolic process"/>
    <property type="evidence" value="ECO:0007669"/>
    <property type="project" value="UniProtKB-UniRule"/>
</dbReference>
<comment type="similarity">
    <text evidence="1">Belongs to the transglycosylase Slt family.</text>
</comment>
<accession>A0A4R8IR63</accession>
<evidence type="ECO:0000256" key="1">
    <source>
        <dbReference type="ARBA" id="ARBA00007734"/>
    </source>
</evidence>
<name>A0A4R8IR63_9GAMM</name>
<evidence type="ECO:0000313" key="11">
    <source>
        <dbReference type="Proteomes" id="UP000294914"/>
    </source>
</evidence>
<dbReference type="CDD" id="cd01009">
    <property type="entry name" value="PBP2_YfhD_N"/>
    <property type="match status" value="1"/>
</dbReference>